<evidence type="ECO:0000256" key="1">
    <source>
        <dbReference type="SAM" id="Coils"/>
    </source>
</evidence>
<protein>
    <submittedName>
        <fullName evidence="2">Uncharacterized protein</fullName>
    </submittedName>
</protein>
<name>A0AA36NJK9_9DINO</name>
<dbReference type="AlphaFoldDB" id="A0AA36NJK9"/>
<keyword evidence="3" id="KW-1185">Reference proteome</keyword>
<reference evidence="2" key="1">
    <citation type="submission" date="2023-08" db="EMBL/GenBank/DDBJ databases">
        <authorList>
            <person name="Chen Y."/>
            <person name="Shah S."/>
            <person name="Dougan E. K."/>
            <person name="Thang M."/>
            <person name="Chan C."/>
        </authorList>
    </citation>
    <scope>NUCLEOTIDE SEQUENCE</scope>
</reference>
<dbReference type="Proteomes" id="UP001178507">
    <property type="component" value="Unassembled WGS sequence"/>
</dbReference>
<comment type="caution">
    <text evidence="2">The sequence shown here is derived from an EMBL/GenBank/DDBJ whole genome shotgun (WGS) entry which is preliminary data.</text>
</comment>
<sequence length="187" mass="20822">MYPVKVWMKETSIGPSEQPPTCFSNTLKPAARDDPDEPGLDTGLPVHWSTESLRCGEELQVARATYLVPPLVGDHDAEVQQLVHDLEREQGIEAALRCRLAMLEAEILECREAEREVRCGEQAGSSCLDTEAEASHCELEALCEAVEMFRHDNGQLQEELAVAEARESELSVELCQLHAVSNGFRYQ</sequence>
<evidence type="ECO:0000313" key="3">
    <source>
        <dbReference type="Proteomes" id="UP001178507"/>
    </source>
</evidence>
<proteinExistence type="predicted"/>
<organism evidence="2 3">
    <name type="scientific">Effrenium voratum</name>
    <dbReference type="NCBI Taxonomy" id="2562239"/>
    <lineage>
        <taxon>Eukaryota</taxon>
        <taxon>Sar</taxon>
        <taxon>Alveolata</taxon>
        <taxon>Dinophyceae</taxon>
        <taxon>Suessiales</taxon>
        <taxon>Symbiodiniaceae</taxon>
        <taxon>Effrenium</taxon>
    </lineage>
</organism>
<keyword evidence="1" id="KW-0175">Coiled coil</keyword>
<evidence type="ECO:0000313" key="2">
    <source>
        <dbReference type="EMBL" id="CAJ1409639.1"/>
    </source>
</evidence>
<dbReference type="EMBL" id="CAUJNA010003779">
    <property type="protein sequence ID" value="CAJ1409639.1"/>
    <property type="molecule type" value="Genomic_DNA"/>
</dbReference>
<accession>A0AA36NJK9</accession>
<feature type="coiled-coil region" evidence="1">
    <location>
        <begin position="146"/>
        <end position="173"/>
    </location>
</feature>
<gene>
    <name evidence="2" type="ORF">EVOR1521_LOCUS30683</name>
</gene>